<feature type="chain" id="PRO_5047073408" evidence="1">
    <location>
        <begin position="24"/>
        <end position="143"/>
    </location>
</feature>
<keyword evidence="3" id="KW-1185">Reference proteome</keyword>
<evidence type="ECO:0000313" key="3">
    <source>
        <dbReference type="Proteomes" id="UP000298715"/>
    </source>
</evidence>
<dbReference type="Proteomes" id="UP000298715">
    <property type="component" value="Chromosome"/>
</dbReference>
<dbReference type="PROSITE" id="PS51257">
    <property type="entry name" value="PROKAR_LIPOPROTEIN"/>
    <property type="match status" value="1"/>
</dbReference>
<evidence type="ECO:0000313" key="2">
    <source>
        <dbReference type="EMBL" id="QCO23318.1"/>
    </source>
</evidence>
<organism evidence="2 3">
    <name type="scientific">Spiroplasma melliferum</name>
    <dbReference type="NCBI Taxonomy" id="2134"/>
    <lineage>
        <taxon>Bacteria</taxon>
        <taxon>Bacillati</taxon>
        <taxon>Mycoplasmatota</taxon>
        <taxon>Mollicutes</taxon>
        <taxon>Entomoplasmatales</taxon>
        <taxon>Spiroplasmataceae</taxon>
        <taxon>Spiroplasma</taxon>
    </lineage>
</organism>
<reference evidence="2 3" key="1">
    <citation type="submission" date="2018-05" db="EMBL/GenBank/DDBJ databases">
        <title>Compelete Genome Sequence of Spiroplasma melliferum.</title>
        <authorList>
            <person name="Davis R.E."/>
            <person name="Shao J.Y."/>
            <person name="Zhao Y."/>
            <person name="Gasparich G.E."/>
        </authorList>
    </citation>
    <scope>NUCLEOTIDE SEQUENCE [LARGE SCALE GENOMIC DNA]</scope>
    <source>
        <strain evidence="2 3">AS576</strain>
    </source>
</reference>
<dbReference type="RefSeq" id="WP_101519415.1">
    <property type="nucleotide sequence ID" value="NZ_PHSJ01000050.1"/>
</dbReference>
<proteinExistence type="predicted"/>
<keyword evidence="2" id="KW-0449">Lipoprotein</keyword>
<gene>
    <name evidence="2" type="ORF">SRED_001781</name>
</gene>
<keyword evidence="1" id="KW-0732">Signal</keyword>
<dbReference type="EMBL" id="CP029202">
    <property type="protein sequence ID" value="QCO23318.1"/>
    <property type="molecule type" value="Genomic_DNA"/>
</dbReference>
<dbReference type="InterPro" id="IPR054816">
    <property type="entry name" value="Lipoprotein_mollicutes-type_CS"/>
</dbReference>
<name>A0ABX5U7P7_SPIME</name>
<accession>A0ABX5U7P7</accession>
<protein>
    <submittedName>
        <fullName evidence="2">Lipoprotein</fullName>
    </submittedName>
</protein>
<sequence length="143" mass="16932">MKKILSILGAISLVASSTTSLVACNKPQYNAEELARLKEENKIKTDIKEIRDNLEWIAPQEKPLHKLDNKLYYVVWRPEINLPWRLTNFKNIKEQRYHKFDELDKYYIHIGELDKEDNFDILINQTPSLSIIKLGPCLFKFQR</sequence>
<evidence type="ECO:0000256" key="1">
    <source>
        <dbReference type="SAM" id="SignalP"/>
    </source>
</evidence>
<dbReference type="NCBIfam" id="NF045726">
    <property type="entry name" value="XXplasma_LP"/>
    <property type="match status" value="1"/>
</dbReference>
<feature type="signal peptide" evidence="1">
    <location>
        <begin position="1"/>
        <end position="23"/>
    </location>
</feature>
<dbReference type="NCBIfam" id="NF038029">
    <property type="entry name" value="LP_plasma"/>
    <property type="match status" value="1"/>
</dbReference>